<organism evidence="1 2">
    <name type="scientific">Amycolatopsis rubida</name>
    <dbReference type="NCBI Taxonomy" id="112413"/>
    <lineage>
        <taxon>Bacteria</taxon>
        <taxon>Bacillati</taxon>
        <taxon>Actinomycetota</taxon>
        <taxon>Actinomycetes</taxon>
        <taxon>Pseudonocardiales</taxon>
        <taxon>Pseudonocardiaceae</taxon>
        <taxon>Amycolatopsis</taxon>
    </lineage>
</organism>
<dbReference type="Proteomes" id="UP000199137">
    <property type="component" value="Unassembled WGS sequence"/>
</dbReference>
<dbReference type="RefSeq" id="WP_244287493.1">
    <property type="nucleotide sequence ID" value="NZ_FOWC01000027.1"/>
</dbReference>
<protein>
    <submittedName>
        <fullName evidence="1">Uncharacterized protein</fullName>
    </submittedName>
</protein>
<dbReference type="AlphaFoldDB" id="A0A1I6BG76"/>
<dbReference type="EMBL" id="FOWC01000027">
    <property type="protein sequence ID" value="SFQ79935.1"/>
    <property type="molecule type" value="Genomic_DNA"/>
</dbReference>
<proteinExistence type="predicted"/>
<gene>
    <name evidence="1" type="ORF">SAMN05421854_12715</name>
</gene>
<accession>A0A1I6BG76</accession>
<sequence length="143" mass="15557">MNLVWNIVNRLANAFGFVLREGQLESGTRALHKFGYRFPGFLLADGPAGKHEDPVENMRYSVFTAPAVTDQALRTAAASGDGLPAPLRPFAAKVRDASHRLTDADFAELTTKYQEDEVYEITVAAAVGAALRSFDSGQRKLDA</sequence>
<evidence type="ECO:0000313" key="1">
    <source>
        <dbReference type="EMBL" id="SFQ79935.1"/>
    </source>
</evidence>
<reference evidence="1 2" key="1">
    <citation type="submission" date="2016-10" db="EMBL/GenBank/DDBJ databases">
        <authorList>
            <person name="de Groot N.N."/>
        </authorList>
    </citation>
    <scope>NUCLEOTIDE SEQUENCE [LARGE SCALE GENOMIC DNA]</scope>
    <source>
        <strain evidence="1 2">DSM 44637</strain>
    </source>
</reference>
<name>A0A1I6BG76_9PSEU</name>
<evidence type="ECO:0000313" key="2">
    <source>
        <dbReference type="Proteomes" id="UP000199137"/>
    </source>
</evidence>